<comment type="catalytic activity">
    <reaction evidence="9">
        <text>5-amino-6-(5-phospho-D-ribitylamino)uracil + NADP(+) = 5-amino-6-(5-phospho-D-ribosylamino)uracil + NADPH + H(+)</text>
        <dbReference type="Rhea" id="RHEA:17845"/>
        <dbReference type="ChEBI" id="CHEBI:15378"/>
        <dbReference type="ChEBI" id="CHEBI:57783"/>
        <dbReference type="ChEBI" id="CHEBI:58349"/>
        <dbReference type="ChEBI" id="CHEBI:58421"/>
        <dbReference type="ChEBI" id="CHEBI:58453"/>
        <dbReference type="EC" id="1.1.1.193"/>
    </reaction>
</comment>
<keyword evidence="8" id="KW-0511">Multifunctional enzyme</keyword>
<dbReference type="GO" id="GO:0008835">
    <property type="term" value="F:diaminohydroxyphosphoribosylaminopyrimidine deaminase activity"/>
    <property type="evidence" value="ECO:0007669"/>
    <property type="project" value="UniProtKB-EC"/>
</dbReference>
<comment type="pathway">
    <text evidence="3 9">Cofactor biosynthesis; riboflavin biosynthesis; 5-amino-6-(D-ribitylamino)uracil from GTP: step 3/4.</text>
</comment>
<evidence type="ECO:0000313" key="14">
    <source>
        <dbReference type="EMBL" id="KGN80421.1"/>
    </source>
</evidence>
<organism evidence="14 15">
    <name type="scientific">Porphyromonas cangingivalis</name>
    <dbReference type="NCBI Taxonomy" id="36874"/>
    <lineage>
        <taxon>Bacteria</taxon>
        <taxon>Pseudomonadati</taxon>
        <taxon>Bacteroidota</taxon>
        <taxon>Bacteroidia</taxon>
        <taxon>Bacteroidales</taxon>
        <taxon>Porphyromonadaceae</taxon>
        <taxon>Porphyromonas</taxon>
    </lineage>
</organism>
<keyword evidence="6 9" id="KW-0521">NADP</keyword>
<gene>
    <name evidence="14" type="ORF">HQ35_05505</name>
</gene>
<comment type="cofactor">
    <cofactor evidence="9 12">
        <name>Zn(2+)</name>
        <dbReference type="ChEBI" id="CHEBI:29105"/>
    </cofactor>
    <text evidence="9 12">Binds 1 zinc ion.</text>
</comment>
<feature type="binding site" evidence="12">
    <location>
        <position position="58"/>
    </location>
    <ligand>
        <name>Zn(2+)</name>
        <dbReference type="ChEBI" id="CHEBI:29105"/>
        <note>catalytic</note>
    </ligand>
</feature>
<protein>
    <recommendedName>
        <fullName evidence="9">Riboflavin biosynthesis protein RibD</fullName>
    </recommendedName>
    <domain>
        <recommendedName>
            <fullName evidence="9">Diaminohydroxyphosphoribosylaminopyrimidine deaminase</fullName>
            <shortName evidence="9">DRAP deaminase</shortName>
            <ecNumber evidence="9">3.5.4.26</ecNumber>
        </recommendedName>
        <alternativeName>
            <fullName evidence="9">Riboflavin-specific deaminase</fullName>
        </alternativeName>
    </domain>
    <domain>
        <recommendedName>
            <fullName evidence="9">5-amino-6-(5-phosphoribosylamino)uracil reductase</fullName>
            <ecNumber evidence="9">1.1.1.193</ecNumber>
        </recommendedName>
        <alternativeName>
            <fullName evidence="9">HTP reductase</fullName>
        </alternativeName>
    </domain>
</protein>
<dbReference type="PROSITE" id="PS51747">
    <property type="entry name" value="CYT_DCMP_DEAMINASES_2"/>
    <property type="match status" value="1"/>
</dbReference>
<dbReference type="STRING" id="36874.HQ34_01965"/>
<dbReference type="SUPFAM" id="SSF53597">
    <property type="entry name" value="Dihydrofolate reductase-like"/>
    <property type="match status" value="1"/>
</dbReference>
<feature type="binding site" evidence="11">
    <location>
        <position position="299"/>
    </location>
    <ligand>
        <name>substrate</name>
    </ligand>
</feature>
<feature type="active site" description="Proton donor" evidence="10">
    <location>
        <position position="60"/>
    </location>
</feature>
<comment type="catalytic activity">
    <reaction evidence="9">
        <text>2,5-diamino-6-hydroxy-4-(5-phosphoribosylamino)-pyrimidine + H2O + H(+) = 5-amino-6-(5-phospho-D-ribosylamino)uracil + NH4(+)</text>
        <dbReference type="Rhea" id="RHEA:21868"/>
        <dbReference type="ChEBI" id="CHEBI:15377"/>
        <dbReference type="ChEBI" id="CHEBI:15378"/>
        <dbReference type="ChEBI" id="CHEBI:28938"/>
        <dbReference type="ChEBI" id="CHEBI:58453"/>
        <dbReference type="ChEBI" id="CHEBI:58614"/>
        <dbReference type="EC" id="3.5.4.26"/>
    </reaction>
</comment>
<comment type="caution">
    <text evidence="14">The sequence shown here is derived from an EMBL/GenBank/DDBJ whole genome shotgun (WGS) entry which is preliminary data.</text>
</comment>
<dbReference type="EC" id="3.5.4.26" evidence="9"/>
<dbReference type="Pfam" id="PF01872">
    <property type="entry name" value="RibD_C"/>
    <property type="match status" value="1"/>
</dbReference>
<evidence type="ECO:0000256" key="1">
    <source>
        <dbReference type="ARBA" id="ARBA00002151"/>
    </source>
</evidence>
<dbReference type="Gene3D" id="3.40.430.10">
    <property type="entry name" value="Dihydrofolate Reductase, subunit A"/>
    <property type="match status" value="1"/>
</dbReference>
<feature type="binding site" evidence="11">
    <location>
        <position position="210"/>
    </location>
    <ligand>
        <name>NADP(+)</name>
        <dbReference type="ChEBI" id="CHEBI:58349"/>
    </ligand>
</feature>
<feature type="binding site" evidence="11">
    <location>
        <position position="198"/>
    </location>
    <ligand>
        <name>substrate</name>
    </ligand>
</feature>
<feature type="binding site" evidence="12">
    <location>
        <position position="87"/>
    </location>
    <ligand>
        <name>Zn(2+)</name>
        <dbReference type="ChEBI" id="CHEBI:29105"/>
        <note>catalytic</note>
    </ligand>
</feature>
<dbReference type="InterPro" id="IPR002734">
    <property type="entry name" value="RibDG_C"/>
</dbReference>
<dbReference type="InterPro" id="IPR004794">
    <property type="entry name" value="Eubact_RibD"/>
</dbReference>
<sequence length="361" mass="40413">MILCDERFMARAIQLARQAEPQSVSPNPHVGAVLVYDEDPNDVRIIGEGYHKKRGEGHAEVECLRSVRDEDKFLIQHATMYVTLEPCAHVGRTPSCASMLVERGVPRVVVGTTDPNPLVAGKGIDILRSNGIQVLVGCLSLECREVARVFMTNQERHRPFITLKWAQSQDGYMDRQRTEGSPIIFSSPFSAMLVHQERSCHSAILVGARTILLDRARLSNRLWTGNNPAPFVLDPRGESFDVLATYDDAKRWTVVTTKATMDAVDHHTFKVLAVDCEEEMLDGLMTHLMKDEKTSLLVEGGSYTLSSFISAGLWDEARIETAPFDLFEEGIKAPDLSSARKVDSHTIDGRVIDLYRRFSER</sequence>
<dbReference type="eggNOG" id="COG1985">
    <property type="taxonomic scope" value="Bacteria"/>
</dbReference>
<feature type="binding site" evidence="11">
    <location>
        <position position="218"/>
    </location>
    <ligand>
        <name>substrate</name>
    </ligand>
</feature>
<evidence type="ECO:0000256" key="12">
    <source>
        <dbReference type="PIRSR" id="PIRSR006769-3"/>
    </source>
</evidence>
<dbReference type="GO" id="GO:0008703">
    <property type="term" value="F:5-amino-6-(5-phosphoribosylamino)uracil reductase activity"/>
    <property type="evidence" value="ECO:0007669"/>
    <property type="project" value="UniProtKB-EC"/>
</dbReference>
<dbReference type="CDD" id="cd01284">
    <property type="entry name" value="Riboflavin_deaminase-reductase"/>
    <property type="match status" value="1"/>
</dbReference>
<evidence type="ECO:0000256" key="11">
    <source>
        <dbReference type="PIRSR" id="PIRSR006769-2"/>
    </source>
</evidence>
<dbReference type="EC" id="1.1.1.193" evidence="9"/>
<evidence type="ECO:0000256" key="10">
    <source>
        <dbReference type="PIRSR" id="PIRSR006769-1"/>
    </source>
</evidence>
<keyword evidence="9 12" id="KW-0479">Metal-binding</keyword>
<dbReference type="PANTHER" id="PTHR38011">
    <property type="entry name" value="DIHYDROFOLATE REDUCTASE FAMILY PROTEIN (AFU_ORTHOLOGUE AFUA_8G06820)"/>
    <property type="match status" value="1"/>
</dbReference>
<evidence type="ECO:0000256" key="9">
    <source>
        <dbReference type="PIRNR" id="PIRNR006769"/>
    </source>
</evidence>
<evidence type="ECO:0000256" key="6">
    <source>
        <dbReference type="ARBA" id="ARBA00022857"/>
    </source>
</evidence>
<evidence type="ECO:0000259" key="13">
    <source>
        <dbReference type="PROSITE" id="PS51747"/>
    </source>
</evidence>
<dbReference type="eggNOG" id="COG0117">
    <property type="taxonomic scope" value="Bacteria"/>
</dbReference>
<feature type="binding site" evidence="11">
    <location>
        <position position="214"/>
    </location>
    <ligand>
        <name>NADP(+)</name>
        <dbReference type="ChEBI" id="CHEBI:58349"/>
    </ligand>
</feature>
<dbReference type="InterPro" id="IPR002125">
    <property type="entry name" value="CMP_dCMP_dom"/>
</dbReference>
<keyword evidence="15" id="KW-1185">Reference proteome</keyword>
<reference evidence="14 15" key="1">
    <citation type="submission" date="2014-08" db="EMBL/GenBank/DDBJ databases">
        <title>Porphyromonas cangingivalis strain:COT-109_OH1386 Genome sequencing.</title>
        <authorList>
            <person name="Wallis C."/>
            <person name="Deusch O."/>
            <person name="O'Flynn C."/>
            <person name="Davis I."/>
            <person name="Jospin G."/>
            <person name="Darling A.E."/>
            <person name="Coil D.A."/>
            <person name="Alexiev A."/>
            <person name="Horsfall A."/>
            <person name="Kirkwood N."/>
            <person name="Harris S."/>
            <person name="Eisen J.A."/>
        </authorList>
    </citation>
    <scope>NUCLEOTIDE SEQUENCE [LARGE SCALE GENOMIC DNA]</scope>
    <source>
        <strain evidence="15">COT-109 OH1386</strain>
    </source>
</reference>
<dbReference type="AlphaFoldDB" id="A0A0A2ENL4"/>
<feature type="binding site" evidence="11">
    <location>
        <position position="221"/>
    </location>
    <ligand>
        <name>NADP(+)</name>
        <dbReference type="ChEBI" id="CHEBI:58349"/>
    </ligand>
</feature>
<dbReference type="NCBIfam" id="TIGR00326">
    <property type="entry name" value="eubact_ribD"/>
    <property type="match status" value="1"/>
</dbReference>
<comment type="similarity">
    <text evidence="5 9">In the C-terminal section; belongs to the HTP reductase family.</text>
</comment>
<dbReference type="EMBL" id="JQJD01000040">
    <property type="protein sequence ID" value="KGN80421.1"/>
    <property type="molecule type" value="Genomic_DNA"/>
</dbReference>
<dbReference type="Gene3D" id="3.40.140.10">
    <property type="entry name" value="Cytidine Deaminase, domain 2"/>
    <property type="match status" value="1"/>
</dbReference>
<proteinExistence type="inferred from homology"/>
<evidence type="ECO:0000256" key="3">
    <source>
        <dbReference type="ARBA" id="ARBA00004910"/>
    </source>
</evidence>
<keyword evidence="7 9" id="KW-0560">Oxidoreductase</keyword>
<evidence type="ECO:0000256" key="5">
    <source>
        <dbReference type="ARBA" id="ARBA00007417"/>
    </source>
</evidence>
<keyword evidence="9 12" id="KW-0862">Zinc</keyword>
<evidence type="ECO:0000256" key="8">
    <source>
        <dbReference type="ARBA" id="ARBA00023268"/>
    </source>
</evidence>
<feature type="binding site" evidence="11">
    <location>
        <position position="166"/>
    </location>
    <ligand>
        <name>NADP(+)</name>
        <dbReference type="ChEBI" id="CHEBI:58349"/>
    </ligand>
</feature>
<comment type="function">
    <text evidence="1 9">Converts 2,5-diamino-6-(ribosylamino)-4(3h)-pyrimidinone 5'-phosphate into 5-amino-6-(ribosylamino)-2,4(1h,3h)-pyrimidinedione 5'-phosphate.</text>
</comment>
<dbReference type="InterPro" id="IPR050765">
    <property type="entry name" value="Riboflavin_Biosynth_HTPR"/>
</dbReference>
<feature type="binding site" evidence="12">
    <location>
        <position position="96"/>
    </location>
    <ligand>
        <name>Zn(2+)</name>
        <dbReference type="ChEBI" id="CHEBI:29105"/>
        <note>catalytic</note>
    </ligand>
</feature>
<dbReference type="Pfam" id="PF00383">
    <property type="entry name" value="dCMP_cyt_deam_1"/>
    <property type="match status" value="1"/>
</dbReference>
<comment type="similarity">
    <text evidence="4 9">In the N-terminal section; belongs to the cytidine and deoxycytidylate deaminase family.</text>
</comment>
<dbReference type="UniPathway" id="UPA00275">
    <property type="reaction ID" value="UER00401"/>
</dbReference>
<keyword evidence="9" id="KW-0686">Riboflavin biosynthesis</keyword>
<accession>A0A0A2ENL4</accession>
<dbReference type="InterPro" id="IPR024072">
    <property type="entry name" value="DHFR-like_dom_sf"/>
</dbReference>
<dbReference type="GO" id="GO:0046872">
    <property type="term" value="F:metal ion binding"/>
    <property type="evidence" value="ECO:0007669"/>
    <property type="project" value="UniProtKB-KW"/>
</dbReference>
<dbReference type="PIRSF" id="PIRSF006769">
    <property type="entry name" value="RibD"/>
    <property type="match status" value="1"/>
</dbReference>
<dbReference type="InterPro" id="IPR016193">
    <property type="entry name" value="Cytidine_deaminase-like"/>
</dbReference>
<dbReference type="Proteomes" id="UP000030125">
    <property type="component" value="Unassembled WGS sequence"/>
</dbReference>
<evidence type="ECO:0000256" key="4">
    <source>
        <dbReference type="ARBA" id="ARBA00005259"/>
    </source>
</evidence>
<keyword evidence="9" id="KW-0378">Hydrolase</keyword>
<comment type="pathway">
    <text evidence="2 9">Cofactor biosynthesis; riboflavin biosynthesis; 5-amino-6-(D-ribitylamino)uracil from GTP: step 2/4.</text>
</comment>
<name>A0A0A2ENL4_PORCN</name>
<evidence type="ECO:0000313" key="15">
    <source>
        <dbReference type="Proteomes" id="UP000030125"/>
    </source>
</evidence>
<dbReference type="GO" id="GO:0009231">
    <property type="term" value="P:riboflavin biosynthetic process"/>
    <property type="evidence" value="ECO:0007669"/>
    <property type="project" value="UniProtKB-UniPathway"/>
</dbReference>
<dbReference type="SUPFAM" id="SSF53927">
    <property type="entry name" value="Cytidine deaminase-like"/>
    <property type="match status" value="1"/>
</dbReference>
<dbReference type="PANTHER" id="PTHR38011:SF7">
    <property type="entry name" value="2,5-DIAMINO-6-RIBOSYLAMINO-4(3H)-PYRIMIDINONE 5'-PHOSPHATE REDUCTASE"/>
    <property type="match status" value="1"/>
</dbReference>
<feature type="domain" description="CMP/dCMP-type deaminase" evidence="13">
    <location>
        <begin position="3"/>
        <end position="135"/>
    </location>
</feature>
<evidence type="ECO:0000256" key="2">
    <source>
        <dbReference type="ARBA" id="ARBA00004882"/>
    </source>
</evidence>
<feature type="binding site" evidence="11">
    <location>
        <begin position="301"/>
        <end position="307"/>
    </location>
    <ligand>
        <name>NADP(+)</name>
        <dbReference type="ChEBI" id="CHEBI:58349"/>
    </ligand>
</feature>
<evidence type="ECO:0000256" key="7">
    <source>
        <dbReference type="ARBA" id="ARBA00023002"/>
    </source>
</evidence>